<dbReference type="PANTHER" id="PTHR31362">
    <property type="entry name" value="GLYCOSYLTRANSFERASE STELLO1-RELATED"/>
    <property type="match status" value="1"/>
</dbReference>
<reference evidence="3 4" key="1">
    <citation type="journal article" date="2021" name="Elife">
        <title>Chloroplast acquisition without the gene transfer in kleptoplastic sea slugs, Plakobranchus ocellatus.</title>
        <authorList>
            <person name="Maeda T."/>
            <person name="Takahashi S."/>
            <person name="Yoshida T."/>
            <person name="Shimamura S."/>
            <person name="Takaki Y."/>
            <person name="Nagai Y."/>
            <person name="Toyoda A."/>
            <person name="Suzuki Y."/>
            <person name="Arimoto A."/>
            <person name="Ishii H."/>
            <person name="Satoh N."/>
            <person name="Nishiyama T."/>
            <person name="Hasebe M."/>
            <person name="Maruyama T."/>
            <person name="Minagawa J."/>
            <person name="Obokata J."/>
            <person name="Shigenobu S."/>
        </authorList>
    </citation>
    <scope>NUCLEOTIDE SEQUENCE [LARGE SCALE GENOMIC DNA]</scope>
</reference>
<proteinExistence type="predicted"/>
<keyword evidence="1" id="KW-0175">Coiled coil</keyword>
<feature type="region of interest" description="Disordered" evidence="2">
    <location>
        <begin position="21"/>
        <end position="80"/>
    </location>
</feature>
<gene>
    <name evidence="3" type="ORF">PoB_002744800</name>
</gene>
<feature type="coiled-coil region" evidence="1">
    <location>
        <begin position="958"/>
        <end position="985"/>
    </location>
</feature>
<protein>
    <submittedName>
        <fullName evidence="3">Conserved uncharacterized protein</fullName>
    </submittedName>
</protein>
<dbReference type="PANTHER" id="PTHR31362:SF0">
    <property type="entry name" value="EXOSTOSIN DOMAIN-CONTAINING PROTEIN-RELATED"/>
    <property type="match status" value="1"/>
</dbReference>
<dbReference type="InterPro" id="IPR005049">
    <property type="entry name" value="STL-like"/>
</dbReference>
<keyword evidence="4" id="KW-1185">Reference proteome</keyword>
<organism evidence="3 4">
    <name type="scientific">Plakobranchus ocellatus</name>
    <dbReference type="NCBI Taxonomy" id="259542"/>
    <lineage>
        <taxon>Eukaryota</taxon>
        <taxon>Metazoa</taxon>
        <taxon>Spiralia</taxon>
        <taxon>Lophotrochozoa</taxon>
        <taxon>Mollusca</taxon>
        <taxon>Gastropoda</taxon>
        <taxon>Heterobranchia</taxon>
        <taxon>Euthyneura</taxon>
        <taxon>Panpulmonata</taxon>
        <taxon>Sacoglossa</taxon>
        <taxon>Placobranchoidea</taxon>
        <taxon>Plakobranchidae</taxon>
        <taxon>Plakobranchus</taxon>
    </lineage>
</organism>
<dbReference type="Pfam" id="PF03385">
    <property type="entry name" value="STELLO"/>
    <property type="match status" value="2"/>
</dbReference>
<dbReference type="Proteomes" id="UP000735302">
    <property type="component" value="Unassembled WGS sequence"/>
</dbReference>
<feature type="compositionally biased region" description="Basic and acidic residues" evidence="2">
    <location>
        <begin position="27"/>
        <end position="36"/>
    </location>
</feature>
<dbReference type="EMBL" id="BLXT01003182">
    <property type="protein sequence ID" value="GFO00943.1"/>
    <property type="molecule type" value="Genomic_DNA"/>
</dbReference>
<feature type="compositionally biased region" description="Acidic residues" evidence="2">
    <location>
        <begin position="1031"/>
        <end position="1042"/>
    </location>
</feature>
<evidence type="ECO:0000313" key="3">
    <source>
        <dbReference type="EMBL" id="GFO00943.1"/>
    </source>
</evidence>
<feature type="region of interest" description="Disordered" evidence="2">
    <location>
        <begin position="997"/>
        <end position="1076"/>
    </location>
</feature>
<evidence type="ECO:0000256" key="2">
    <source>
        <dbReference type="SAM" id="MobiDB-lite"/>
    </source>
</evidence>
<feature type="compositionally biased region" description="Basic and acidic residues" evidence="2">
    <location>
        <begin position="66"/>
        <end position="80"/>
    </location>
</feature>
<evidence type="ECO:0000256" key="1">
    <source>
        <dbReference type="SAM" id="Coils"/>
    </source>
</evidence>
<name>A0AAV4A2U7_9GAST</name>
<feature type="compositionally biased region" description="Polar residues" evidence="2">
    <location>
        <begin position="44"/>
        <end position="64"/>
    </location>
</feature>
<dbReference type="AlphaFoldDB" id="A0AAV4A2U7"/>
<sequence>MSIHTNALHYQVVNLSFQCRQGSQSKRHADAKPSDAHRRRRTELTSSLYQSFNPQRRWTTSNSRIQKKDTPHFSQHPDHSKFSHKKFIFDLQEESDEIEDDDVINKKITHFSVEDSDNDYDYDKLNRKIKDDLKKTSNAIHRTKLNTPENFRRANEKHKYERTIHRILSGKDINNIRRVENKAKKSSSGQTPVPDFSAERIRNSPNCIFLSISDQESLGLSLHRLLPYRSYARKNLGYLFAVAHGAKVIYETDDDNRPLDQLKGFNLALTTSGLMYAGERLFNPYHHFGQSTLWPRGFPLAAVGAPQENLYRLSSKWRTPGIQQGVVNGDPDMDAIFRLTRKQKSSRLQVKFDSAAPPVILPESVYSPFNSQNTLFTYEALWAMLLPTTTTFRMCDIWRGYWAQRLLWEIGSRLAFYPPNAYQQRNAHSYMDDAEDERDMYFETGRLLDFLTTWSCHYQYTFFQCVYILSVDMAKHKFWKDADIEVTRLWLEDMIRVGYLEPKRVKLSENRSRFIKNGMNNRKDNSKDILSIQATLRKNTGKSELAKRRLLSLRNGTSVYFAASQQNSPSIYTKNSHKLDQANHHAEDIASLCSNFENITLKPHNKGNTVKTYFEDILLIIVFNWPHYSNLKYLEAVYRHVFPNIAYCGGNPEKFLVESKKLNKDLTFINAPVLIGVYGYTCFIAAAQMGYNVTGYMVVGDDVLVNIWNFHGFDKNKMWSNYAVHIFDVNNGTAWSWWGFKVGEQAYKNSMDAIRKQQRRQQNYHENQKRNHRLELTNHQLEEARFRHLKSTSHITTASMFLSTLHNNTKGVSNCPHAVNDMYYIPARFAPSAVHYLSLFARNGLMLELAISMTIYGLNPRDKTEFFSGDNLWLGERLDPWRKFHSRSFFLHPVKLSNASNIQPFCSKYLTTLLSKMYQRDPHSEGVNDTFQVARKDYLERLQENYRERQDMQIAWLQQELFTMKKRKEETVQKAEQQKNHTLQDETVAESNRYQTLKKHPNLWKNKDNRQKSHLGKGKYAHHKRQLQQSQEDETLPEELETLLESKEYDTQDFQQQHSNNEQEKEVQHETQQLKQ</sequence>
<comment type="caution">
    <text evidence="3">The sequence shown here is derived from an EMBL/GenBank/DDBJ whole genome shotgun (WGS) entry which is preliminary data.</text>
</comment>
<feature type="compositionally biased region" description="Basic residues" evidence="2">
    <location>
        <begin position="1012"/>
        <end position="1026"/>
    </location>
</feature>
<accession>A0AAV4A2U7</accession>
<evidence type="ECO:0000313" key="4">
    <source>
        <dbReference type="Proteomes" id="UP000735302"/>
    </source>
</evidence>